<dbReference type="Pfam" id="PF11222">
    <property type="entry name" value="DUF3017"/>
    <property type="match status" value="1"/>
</dbReference>
<evidence type="ECO:0000313" key="3">
    <source>
        <dbReference type="Proteomes" id="UP000294911"/>
    </source>
</evidence>
<dbReference type="AlphaFoldDB" id="A0A4R2QKJ8"/>
<dbReference type="EMBL" id="SLXQ01000009">
    <property type="protein sequence ID" value="TCP49379.1"/>
    <property type="molecule type" value="Genomic_DNA"/>
</dbReference>
<keyword evidence="3" id="KW-1185">Reference proteome</keyword>
<evidence type="ECO:0000313" key="2">
    <source>
        <dbReference type="EMBL" id="TCP49379.1"/>
    </source>
</evidence>
<reference evidence="2 3" key="1">
    <citation type="submission" date="2019-03" db="EMBL/GenBank/DDBJ databases">
        <title>Genomic Encyclopedia of Type Strains, Phase IV (KMG-IV): sequencing the most valuable type-strain genomes for metagenomic binning, comparative biology and taxonomic classification.</title>
        <authorList>
            <person name="Goeker M."/>
        </authorList>
    </citation>
    <scope>NUCLEOTIDE SEQUENCE [LARGE SCALE GENOMIC DNA]</scope>
    <source>
        <strain evidence="2 3">DSM 45765</strain>
    </source>
</reference>
<proteinExistence type="predicted"/>
<feature type="transmembrane region" description="Helical" evidence="1">
    <location>
        <begin position="74"/>
        <end position="91"/>
    </location>
</feature>
<keyword evidence="1" id="KW-1133">Transmembrane helix</keyword>
<name>A0A4R2QKJ8_9PSEU</name>
<comment type="caution">
    <text evidence="2">The sequence shown here is derived from an EMBL/GenBank/DDBJ whole genome shotgun (WGS) entry which is preliminary data.</text>
</comment>
<dbReference type="Proteomes" id="UP000294911">
    <property type="component" value="Unassembled WGS sequence"/>
</dbReference>
<accession>A0A4R2QKJ8</accession>
<organism evidence="2 3">
    <name type="scientific">Tamaricihabitans halophyticus</name>
    <dbReference type="NCBI Taxonomy" id="1262583"/>
    <lineage>
        <taxon>Bacteria</taxon>
        <taxon>Bacillati</taxon>
        <taxon>Actinomycetota</taxon>
        <taxon>Actinomycetes</taxon>
        <taxon>Pseudonocardiales</taxon>
        <taxon>Pseudonocardiaceae</taxon>
        <taxon>Tamaricihabitans</taxon>
    </lineage>
</organism>
<sequence>MSWRERGVRGSAPYAPFLVVVGLVAIGLVQIALYYWRQGTGMVGIALLVAAVIRLALSDDRVWLLAIRSRPVDALTYAGLGLLIVVVALTIEGGPLG</sequence>
<keyword evidence="1" id="KW-0812">Transmembrane</keyword>
<keyword evidence="1" id="KW-0472">Membrane</keyword>
<protein>
    <submittedName>
        <fullName evidence="2">DUF3017 family protein</fullName>
    </submittedName>
</protein>
<gene>
    <name evidence="2" type="ORF">EV191_109201</name>
</gene>
<dbReference type="InterPro" id="IPR021385">
    <property type="entry name" value="DUF3017"/>
</dbReference>
<feature type="transmembrane region" description="Helical" evidence="1">
    <location>
        <begin position="12"/>
        <end position="36"/>
    </location>
</feature>
<dbReference type="RefSeq" id="WP_132878726.1">
    <property type="nucleotide sequence ID" value="NZ_SLXQ01000009.1"/>
</dbReference>
<evidence type="ECO:0000256" key="1">
    <source>
        <dbReference type="SAM" id="Phobius"/>
    </source>
</evidence>
<feature type="transmembrane region" description="Helical" evidence="1">
    <location>
        <begin position="42"/>
        <end position="62"/>
    </location>
</feature>